<protein>
    <submittedName>
        <fullName evidence="1">Uncharacterized protein</fullName>
    </submittedName>
</protein>
<reference evidence="1" key="1">
    <citation type="submission" date="2024-02" db="EMBL/GenBank/DDBJ databases">
        <title>Klebsiella phages.</title>
        <authorList>
            <person name="Li J."/>
            <person name="Feng Y."/>
            <person name="Zong Z."/>
        </authorList>
    </citation>
    <scope>NUCLEOTIDE SEQUENCE</scope>
</reference>
<accession>A0AC61ZTE7</accession>
<organism evidence="1">
    <name type="scientific">Klebsiella phage phi1_175008</name>
    <dbReference type="NCBI Taxonomy" id="3127744"/>
    <lineage>
        <taxon>Viruses</taxon>
        <taxon>Duplodnaviria</taxon>
        <taxon>Heunggongvirae</taxon>
        <taxon>Uroviricota</taxon>
        <taxon>Caudoviricetes</taxon>
        <taxon>Stephanstirmvirinae</taxon>
    </lineage>
</organism>
<name>A0AC61ZTE7_9CAUD</name>
<sequence>MPYINTLQTSNDQALERLDHFEPFTLYDPESMTFEQQRAALEKVYIYSYPWHNTEEARSYDYPTFEEAIREWAKDEFYRQHLTAKLYCETLDWVKTK</sequence>
<proteinExistence type="predicted"/>
<dbReference type="EMBL" id="PP357458">
    <property type="protein sequence ID" value="WWT40959.1"/>
    <property type="molecule type" value="Genomic_DNA"/>
</dbReference>
<evidence type="ECO:0000313" key="1">
    <source>
        <dbReference type="EMBL" id="WWT40959.1"/>
    </source>
</evidence>